<evidence type="ECO:0000256" key="4">
    <source>
        <dbReference type="ARBA" id="ARBA00023180"/>
    </source>
</evidence>
<keyword evidence="2" id="KW-0812">Transmembrane</keyword>
<dbReference type="EMBL" id="MU827313">
    <property type="protein sequence ID" value="KAJ7358980.1"/>
    <property type="molecule type" value="Genomic_DNA"/>
</dbReference>
<keyword evidence="8" id="KW-1185">Reference proteome</keyword>
<dbReference type="InterPro" id="IPR015919">
    <property type="entry name" value="Cadherin-like_sf"/>
</dbReference>
<dbReference type="PANTHER" id="PTHR24028:SF328">
    <property type="entry name" value="CADHERIN-3"/>
    <property type="match status" value="1"/>
</dbReference>
<dbReference type="AlphaFoldDB" id="A0A9X0CM50"/>
<dbReference type="PROSITE" id="PS50268">
    <property type="entry name" value="CADHERIN_2"/>
    <property type="match status" value="1"/>
</dbReference>
<dbReference type="PRINTS" id="PR00205">
    <property type="entry name" value="CADHERIN"/>
</dbReference>
<keyword evidence="3" id="KW-1133">Transmembrane helix</keyword>
<dbReference type="Gene3D" id="2.60.40.60">
    <property type="entry name" value="Cadherins"/>
    <property type="match status" value="1"/>
</dbReference>
<evidence type="ECO:0000256" key="1">
    <source>
        <dbReference type="ARBA" id="ARBA00004167"/>
    </source>
</evidence>
<reference evidence="7" key="1">
    <citation type="submission" date="2023-01" db="EMBL/GenBank/DDBJ databases">
        <title>Genome assembly of the deep-sea coral Lophelia pertusa.</title>
        <authorList>
            <person name="Herrera S."/>
            <person name="Cordes E."/>
        </authorList>
    </citation>
    <scope>NUCLEOTIDE SEQUENCE</scope>
    <source>
        <strain evidence="7">USNM1676648</strain>
        <tissue evidence="7">Polyp</tissue>
    </source>
</reference>
<dbReference type="GO" id="GO:0005509">
    <property type="term" value="F:calcium ion binding"/>
    <property type="evidence" value="ECO:0007669"/>
    <property type="project" value="UniProtKB-UniRule"/>
</dbReference>
<accession>A0A9X0CM50</accession>
<evidence type="ECO:0000256" key="2">
    <source>
        <dbReference type="ARBA" id="ARBA00022692"/>
    </source>
</evidence>
<name>A0A9X0CM50_9CNID</name>
<sequence>MFNQSLYNFTFNEEIPDGFVIGTVTATDADLGSYGVIKYELYGAGASSFTVESTNGTIKTTRVLDYEKSTDFSFSCSQTMAGNFMRKTKIRHYYPSFTKGHQ</sequence>
<protein>
    <recommendedName>
        <fullName evidence="6">Cadherin domain-containing protein</fullName>
    </recommendedName>
</protein>
<keyword evidence="3" id="KW-0472">Membrane</keyword>
<dbReference type="Proteomes" id="UP001163046">
    <property type="component" value="Unassembled WGS sequence"/>
</dbReference>
<evidence type="ECO:0000256" key="5">
    <source>
        <dbReference type="PROSITE-ProRule" id="PRU00043"/>
    </source>
</evidence>
<comment type="subcellular location">
    <subcellularLocation>
        <location evidence="1">Membrane</location>
        <topology evidence="1">Single-pass membrane protein</topology>
    </subcellularLocation>
</comment>
<comment type="caution">
    <text evidence="7">The sequence shown here is derived from an EMBL/GenBank/DDBJ whole genome shotgun (WGS) entry which is preliminary data.</text>
</comment>
<proteinExistence type="predicted"/>
<dbReference type="Pfam" id="PF00028">
    <property type="entry name" value="Cadherin"/>
    <property type="match status" value="1"/>
</dbReference>
<dbReference type="SUPFAM" id="SSF49313">
    <property type="entry name" value="Cadherin-like"/>
    <property type="match status" value="1"/>
</dbReference>
<evidence type="ECO:0000256" key="3">
    <source>
        <dbReference type="ARBA" id="ARBA00022989"/>
    </source>
</evidence>
<dbReference type="InterPro" id="IPR050174">
    <property type="entry name" value="Protocadherin/Cadherin-CA"/>
</dbReference>
<dbReference type="GO" id="GO:0005886">
    <property type="term" value="C:plasma membrane"/>
    <property type="evidence" value="ECO:0007669"/>
    <property type="project" value="TreeGrafter"/>
</dbReference>
<dbReference type="PANTHER" id="PTHR24028">
    <property type="entry name" value="CADHERIN-87A"/>
    <property type="match status" value="1"/>
</dbReference>
<evidence type="ECO:0000259" key="6">
    <source>
        <dbReference type="PROSITE" id="PS50268"/>
    </source>
</evidence>
<evidence type="ECO:0000313" key="8">
    <source>
        <dbReference type="Proteomes" id="UP001163046"/>
    </source>
</evidence>
<evidence type="ECO:0000313" key="7">
    <source>
        <dbReference type="EMBL" id="KAJ7358980.1"/>
    </source>
</evidence>
<keyword evidence="4" id="KW-0325">Glycoprotein</keyword>
<dbReference type="CDD" id="cd11304">
    <property type="entry name" value="Cadherin_repeat"/>
    <property type="match status" value="1"/>
</dbReference>
<gene>
    <name evidence="7" type="ORF">OS493_019885</name>
</gene>
<feature type="domain" description="Cadherin" evidence="6">
    <location>
        <begin position="3"/>
        <end position="74"/>
    </location>
</feature>
<dbReference type="OrthoDB" id="6252479at2759"/>
<dbReference type="GO" id="GO:0007156">
    <property type="term" value="P:homophilic cell adhesion via plasma membrane adhesion molecules"/>
    <property type="evidence" value="ECO:0007669"/>
    <property type="project" value="InterPro"/>
</dbReference>
<keyword evidence="5" id="KW-0106">Calcium</keyword>
<dbReference type="InterPro" id="IPR002126">
    <property type="entry name" value="Cadherin-like_dom"/>
</dbReference>
<organism evidence="7 8">
    <name type="scientific">Desmophyllum pertusum</name>
    <dbReference type="NCBI Taxonomy" id="174260"/>
    <lineage>
        <taxon>Eukaryota</taxon>
        <taxon>Metazoa</taxon>
        <taxon>Cnidaria</taxon>
        <taxon>Anthozoa</taxon>
        <taxon>Hexacorallia</taxon>
        <taxon>Scleractinia</taxon>
        <taxon>Caryophylliina</taxon>
        <taxon>Caryophylliidae</taxon>
        <taxon>Desmophyllum</taxon>
    </lineage>
</organism>